<feature type="region of interest" description="Disordered" evidence="1">
    <location>
        <begin position="300"/>
        <end position="340"/>
    </location>
</feature>
<dbReference type="EMBL" id="JAPEVA010000124">
    <property type="protein sequence ID" value="KAJ4398654.1"/>
    <property type="molecule type" value="Genomic_DNA"/>
</dbReference>
<proteinExistence type="predicted"/>
<sequence>MEALRAPVPQYVSEPAGYPIRGHQFDPSYESHADGSVHRWYPDPETIRHLHALHPLLPHIQPERKLNALSGPEIDIIDGNTSQVLYSAAPKKLLVLFLGREVVKKFIRTFAREDNEAWRGAPTEQKVVLESKTTSAAALKILVSWMKRACTFATMQSMKPLRIPNNLFVACSLAKTLEMFRLHRDAYRLDVAITQQFSSERPVFAVEIETMWRCLGEDDKYVYACIRALGQRMSEPRVVDDLKGLSERYPVLWSRLSNPRLNELCKPHFGREWFERMGDRSNGFSHAAPEVGGDGGVAVRPILPSNHRPGLEKASDQSPQVLNPSAPPFTPTYSGNGDWS</sequence>
<evidence type="ECO:0000313" key="3">
    <source>
        <dbReference type="Proteomes" id="UP001140510"/>
    </source>
</evidence>
<name>A0A9W8Z6E0_9PLEO</name>
<dbReference type="Proteomes" id="UP001140510">
    <property type="component" value="Unassembled WGS sequence"/>
</dbReference>
<dbReference type="AlphaFoldDB" id="A0A9W8Z6E0"/>
<gene>
    <name evidence="2" type="ORF">N0V91_010009</name>
</gene>
<feature type="compositionally biased region" description="Polar residues" evidence="1">
    <location>
        <begin position="331"/>
        <end position="340"/>
    </location>
</feature>
<protein>
    <submittedName>
        <fullName evidence="2">Uncharacterized protein</fullName>
    </submittedName>
</protein>
<evidence type="ECO:0000313" key="2">
    <source>
        <dbReference type="EMBL" id="KAJ4398654.1"/>
    </source>
</evidence>
<dbReference type="OrthoDB" id="3793524at2759"/>
<reference evidence="2" key="1">
    <citation type="submission" date="2022-10" db="EMBL/GenBank/DDBJ databases">
        <title>Tapping the CABI collections for fungal endophytes: first genome assemblies for Collariella, Neodidymelliopsis, Ascochyta clinopodiicola, Didymella pomorum, Didymosphaeria variabile, Neocosmospora piperis and Neocucurbitaria cava.</title>
        <authorList>
            <person name="Hill R."/>
        </authorList>
    </citation>
    <scope>NUCLEOTIDE SEQUENCE</scope>
    <source>
        <strain evidence="2">IMI 355091</strain>
    </source>
</reference>
<organism evidence="2 3">
    <name type="scientific">Didymella pomorum</name>
    <dbReference type="NCBI Taxonomy" id="749634"/>
    <lineage>
        <taxon>Eukaryota</taxon>
        <taxon>Fungi</taxon>
        <taxon>Dikarya</taxon>
        <taxon>Ascomycota</taxon>
        <taxon>Pezizomycotina</taxon>
        <taxon>Dothideomycetes</taxon>
        <taxon>Pleosporomycetidae</taxon>
        <taxon>Pleosporales</taxon>
        <taxon>Pleosporineae</taxon>
        <taxon>Didymellaceae</taxon>
        <taxon>Didymella</taxon>
    </lineage>
</organism>
<keyword evidence="3" id="KW-1185">Reference proteome</keyword>
<comment type="caution">
    <text evidence="2">The sequence shown here is derived from an EMBL/GenBank/DDBJ whole genome shotgun (WGS) entry which is preliminary data.</text>
</comment>
<accession>A0A9W8Z6E0</accession>
<evidence type="ECO:0000256" key="1">
    <source>
        <dbReference type="SAM" id="MobiDB-lite"/>
    </source>
</evidence>